<gene>
    <name evidence="2" type="ORF">E8E12_010341</name>
</gene>
<evidence type="ECO:0000313" key="3">
    <source>
        <dbReference type="Proteomes" id="UP000758155"/>
    </source>
</evidence>
<dbReference type="PANTHER" id="PTHR24148">
    <property type="entry name" value="ANKYRIN REPEAT DOMAIN-CONTAINING PROTEIN 39 HOMOLOG-RELATED"/>
    <property type="match status" value="1"/>
</dbReference>
<keyword evidence="3" id="KW-1185">Reference proteome</keyword>
<evidence type="ECO:0000259" key="1">
    <source>
        <dbReference type="Pfam" id="PF06985"/>
    </source>
</evidence>
<dbReference type="InterPro" id="IPR010730">
    <property type="entry name" value="HET"/>
</dbReference>
<dbReference type="EMBL" id="SWKV01000011">
    <property type="protein sequence ID" value="KAF3043794.1"/>
    <property type="molecule type" value="Genomic_DNA"/>
</dbReference>
<dbReference type="Pfam" id="PF26639">
    <property type="entry name" value="Het-6_barrel"/>
    <property type="match status" value="1"/>
</dbReference>
<sequence>MERPVAPGRKGDSIVCTLHAVNLLAYDDIGADATIEGFERYEAISYVWGSVHRTVQIECDGMQKHVTKNLADALEALRHLELVKVLWADALCINQEDLKERAEQVKLMGLIYWKARRVRIWLGQDDDKEELHRAFYAIEIIRRLSGIHLAALGTTAEHYKAYTNIRFDEPDSITDTEWTAIHRLLDRAWFERVWVVQELGLARDAVFHCGDECFSRSELQEFTSLLNRSKMRLIKPYNLNLQMLHLGQDYWRSCWGNTRLELGSDPKEAETFFDILARARGLSCTDPRDTVYAFLGHPSAFKQRMLDIDPYHWYPRNYYEKRATIVIPDYRSSKSNSHLDVYHQLAVAAIANVGLGPNVLSHVGHNEDTIEAKYPSWVPRWNLYNRTTFAGSEIYFAASGLHPPAPFRLSSSRRKELANQLSFKALRLDSVRCVRRVPLQDFLEEALDLMALLLSDAPILRRPNAIPIPSSLKYPYEEPFVLAFASTMTAGLTSSWNMHCEPADKFPEQHVRNFHAYFRRQQHPKPAQLSAGDAEYSGYFALDVRREDHNRVLFITHDGRLGLGPSVMEGSDEIWIPLGSKMPVILRRYGNGMFKIVGQAFVYGVMRGEAVQGKSENDFQEITLW</sequence>
<dbReference type="InterPro" id="IPR052895">
    <property type="entry name" value="HetReg/Transcr_Mod"/>
</dbReference>
<accession>A0A9P5C2Y6</accession>
<dbReference type="Pfam" id="PF06985">
    <property type="entry name" value="HET"/>
    <property type="match status" value="1"/>
</dbReference>
<comment type="caution">
    <text evidence="2">The sequence shown here is derived from an EMBL/GenBank/DDBJ whole genome shotgun (WGS) entry which is preliminary data.</text>
</comment>
<dbReference type="OrthoDB" id="3553147at2759"/>
<name>A0A9P5C2Y6_9PLEO</name>
<feature type="domain" description="Heterokaryon incompatibility" evidence="1">
    <location>
        <begin position="41"/>
        <end position="198"/>
    </location>
</feature>
<dbReference type="AlphaFoldDB" id="A0A9P5C2Y6"/>
<organism evidence="2 3">
    <name type="scientific">Didymella heteroderae</name>
    <dbReference type="NCBI Taxonomy" id="1769908"/>
    <lineage>
        <taxon>Eukaryota</taxon>
        <taxon>Fungi</taxon>
        <taxon>Dikarya</taxon>
        <taxon>Ascomycota</taxon>
        <taxon>Pezizomycotina</taxon>
        <taxon>Dothideomycetes</taxon>
        <taxon>Pleosporomycetidae</taxon>
        <taxon>Pleosporales</taxon>
        <taxon>Pleosporineae</taxon>
        <taxon>Didymellaceae</taxon>
        <taxon>Didymella</taxon>
    </lineage>
</organism>
<evidence type="ECO:0000313" key="2">
    <source>
        <dbReference type="EMBL" id="KAF3043794.1"/>
    </source>
</evidence>
<protein>
    <recommendedName>
        <fullName evidence="1">Heterokaryon incompatibility domain-containing protein</fullName>
    </recommendedName>
</protein>
<proteinExistence type="predicted"/>
<reference evidence="2" key="1">
    <citation type="submission" date="2019-04" db="EMBL/GenBank/DDBJ databases">
        <title>Sequencing of skin fungus with MAO and IRED activity.</title>
        <authorList>
            <person name="Marsaioli A.J."/>
            <person name="Bonatto J.M.C."/>
            <person name="Reis Junior O."/>
        </authorList>
    </citation>
    <scope>NUCLEOTIDE SEQUENCE</scope>
    <source>
        <strain evidence="2">28M1</strain>
    </source>
</reference>
<dbReference type="PANTHER" id="PTHR24148:SF64">
    <property type="entry name" value="HETEROKARYON INCOMPATIBILITY DOMAIN-CONTAINING PROTEIN"/>
    <property type="match status" value="1"/>
</dbReference>
<dbReference type="Proteomes" id="UP000758155">
    <property type="component" value="Unassembled WGS sequence"/>
</dbReference>